<dbReference type="EMBL" id="CAJNOJ010000661">
    <property type="protein sequence ID" value="CAF1505605.1"/>
    <property type="molecule type" value="Genomic_DNA"/>
</dbReference>
<dbReference type="Proteomes" id="UP000663852">
    <property type="component" value="Unassembled WGS sequence"/>
</dbReference>
<evidence type="ECO:0000256" key="1">
    <source>
        <dbReference type="SAM" id="Phobius"/>
    </source>
</evidence>
<proteinExistence type="predicted"/>
<keyword evidence="1" id="KW-1133">Transmembrane helix</keyword>
<organism evidence="2 3">
    <name type="scientific">Adineta ricciae</name>
    <name type="common">Rotifer</name>
    <dbReference type="NCBI Taxonomy" id="249248"/>
    <lineage>
        <taxon>Eukaryota</taxon>
        <taxon>Metazoa</taxon>
        <taxon>Spiralia</taxon>
        <taxon>Gnathifera</taxon>
        <taxon>Rotifera</taxon>
        <taxon>Eurotatoria</taxon>
        <taxon>Bdelloidea</taxon>
        <taxon>Adinetida</taxon>
        <taxon>Adinetidae</taxon>
        <taxon>Adineta</taxon>
    </lineage>
</organism>
<feature type="transmembrane region" description="Helical" evidence="1">
    <location>
        <begin position="46"/>
        <end position="64"/>
    </location>
</feature>
<reference evidence="2" key="1">
    <citation type="submission" date="2021-02" db="EMBL/GenBank/DDBJ databases">
        <authorList>
            <person name="Nowell W R."/>
        </authorList>
    </citation>
    <scope>NUCLEOTIDE SEQUENCE</scope>
</reference>
<comment type="caution">
    <text evidence="2">The sequence shown here is derived from an EMBL/GenBank/DDBJ whole genome shotgun (WGS) entry which is preliminary data.</text>
</comment>
<sequence length="449" mass="51444">MESRKDTTMLKDYLRTVHKKLMALNFYASPSSDLCKEQTGRWATRLYLVLLLSFTVVFTFYSSLTYNIETVIIQQPTLDTFLALQSAGKQSLSCPCKQISILRSSMISFAPKFHQFCSSDFLSDHWFNFLTAIEILNISSDKNNWRWGILVRFRFLEAMCNFTASIVNDAVRTFGQQSFVTAAALDPAVFDSQTTLLTRALEHDTATSFSRALDLIIINKRFEQTLNVYKTNVNLQFNNYFVSMSPMLYNNNTCECAKKATCVEQTPLAINNNIVMLVPGWYMGCFIIDSLMQSTFECYYNQDCIDSIYAAHLISNWGLIQWNITAPRSRPLDATRATMSRFPLNATIGDCIGKLLVENWHVETHFKPYYKECQPIQCFYTERVRKNFITIVTTIIAALGGLSTALNILVPNTVRFLRGPIPKFFSKLYPKIRRRRIRVSTVDTVAHSL</sequence>
<name>A0A815TGB2_ADIRI</name>
<evidence type="ECO:0000313" key="2">
    <source>
        <dbReference type="EMBL" id="CAF1505605.1"/>
    </source>
</evidence>
<protein>
    <submittedName>
        <fullName evidence="2">Uncharacterized protein</fullName>
    </submittedName>
</protein>
<evidence type="ECO:0000313" key="3">
    <source>
        <dbReference type="Proteomes" id="UP000663852"/>
    </source>
</evidence>
<accession>A0A815TGB2</accession>
<keyword evidence="1" id="KW-0472">Membrane</keyword>
<dbReference type="OrthoDB" id="10029653at2759"/>
<dbReference type="AlphaFoldDB" id="A0A815TGB2"/>
<feature type="transmembrane region" description="Helical" evidence="1">
    <location>
        <begin position="388"/>
        <end position="410"/>
    </location>
</feature>
<gene>
    <name evidence="2" type="ORF">EDS130_LOCUS42909</name>
</gene>
<keyword evidence="1" id="KW-0812">Transmembrane</keyword>